<dbReference type="Gene3D" id="1.20.120.530">
    <property type="entry name" value="GntR ligand-binding domain-like"/>
    <property type="match status" value="1"/>
</dbReference>
<sequence length="219" mass="24413">MGLADGELIAHRIYAAVRERILSGAYPPGSVLRQEDIARQLEVSRVPLREVFSKLEAEGFLLSRPRRGYAVVSLEAEEMAEIFDLRSVLERQAGQIAARKRSDGDLAALTELHQEMVTADASTPEGRQIWAQANRSFHERILAIGGRARLQRIALLLRDQVEPYVRMEVALSVDVAEAMQDHLEIIGALQAGDAELAGDLCSAHCRRTERRLLDHLGRE</sequence>
<dbReference type="Proteomes" id="UP001438953">
    <property type="component" value="Unassembled WGS sequence"/>
</dbReference>
<feature type="domain" description="HTH gntR-type" evidence="4">
    <location>
        <begin position="7"/>
        <end position="74"/>
    </location>
</feature>
<evidence type="ECO:0000256" key="1">
    <source>
        <dbReference type="ARBA" id="ARBA00023015"/>
    </source>
</evidence>
<evidence type="ECO:0000313" key="5">
    <source>
        <dbReference type="EMBL" id="MER5173700.1"/>
    </source>
</evidence>
<dbReference type="SUPFAM" id="SSF48008">
    <property type="entry name" value="GntR ligand-binding domain-like"/>
    <property type="match status" value="1"/>
</dbReference>
<dbReference type="InterPro" id="IPR036390">
    <property type="entry name" value="WH_DNA-bd_sf"/>
</dbReference>
<evidence type="ECO:0000259" key="4">
    <source>
        <dbReference type="PROSITE" id="PS50949"/>
    </source>
</evidence>
<dbReference type="InterPro" id="IPR036388">
    <property type="entry name" value="WH-like_DNA-bd_sf"/>
</dbReference>
<name>A0ABV1SLB6_9RHOB</name>
<dbReference type="EMBL" id="JAYWLC010000025">
    <property type="protein sequence ID" value="MER5173700.1"/>
    <property type="molecule type" value="Genomic_DNA"/>
</dbReference>
<evidence type="ECO:0000313" key="6">
    <source>
        <dbReference type="Proteomes" id="UP001438953"/>
    </source>
</evidence>
<dbReference type="Pfam" id="PF07729">
    <property type="entry name" value="FCD"/>
    <property type="match status" value="1"/>
</dbReference>
<comment type="caution">
    <text evidence="5">The sequence shown here is derived from an EMBL/GenBank/DDBJ whole genome shotgun (WGS) entry which is preliminary data.</text>
</comment>
<dbReference type="InterPro" id="IPR000524">
    <property type="entry name" value="Tscrpt_reg_HTH_GntR"/>
</dbReference>
<keyword evidence="6" id="KW-1185">Reference proteome</keyword>
<proteinExistence type="predicted"/>
<dbReference type="SMART" id="SM00895">
    <property type="entry name" value="FCD"/>
    <property type="match status" value="1"/>
</dbReference>
<evidence type="ECO:0000256" key="2">
    <source>
        <dbReference type="ARBA" id="ARBA00023125"/>
    </source>
</evidence>
<dbReference type="InterPro" id="IPR008920">
    <property type="entry name" value="TF_FadR/GntR_C"/>
</dbReference>
<dbReference type="CDD" id="cd07377">
    <property type="entry name" value="WHTH_GntR"/>
    <property type="match status" value="1"/>
</dbReference>
<keyword evidence="2" id="KW-0238">DNA-binding</keyword>
<dbReference type="SMART" id="SM00345">
    <property type="entry name" value="HTH_GNTR"/>
    <property type="match status" value="1"/>
</dbReference>
<reference evidence="5 6" key="1">
    <citation type="submission" date="2024-01" db="EMBL/GenBank/DDBJ databases">
        <authorList>
            <person name="Deng Y."/>
            <person name="Su J."/>
        </authorList>
    </citation>
    <scope>NUCLEOTIDE SEQUENCE [LARGE SCALE GENOMIC DNA]</scope>
    <source>
        <strain evidence="5 6">CPCC 100088</strain>
    </source>
</reference>
<dbReference type="PROSITE" id="PS50949">
    <property type="entry name" value="HTH_GNTR"/>
    <property type="match status" value="1"/>
</dbReference>
<dbReference type="RefSeq" id="WP_349295279.1">
    <property type="nucleotide sequence ID" value="NZ_JAYWLC010000025.1"/>
</dbReference>
<gene>
    <name evidence="5" type="ORF">VSX56_18215</name>
</gene>
<organism evidence="5 6">
    <name type="scientific">Thioclava kandeliae</name>
    <dbReference type="NCBI Taxonomy" id="3070818"/>
    <lineage>
        <taxon>Bacteria</taxon>
        <taxon>Pseudomonadati</taxon>
        <taxon>Pseudomonadota</taxon>
        <taxon>Alphaproteobacteria</taxon>
        <taxon>Rhodobacterales</taxon>
        <taxon>Paracoccaceae</taxon>
        <taxon>Thioclava</taxon>
    </lineage>
</organism>
<dbReference type="PANTHER" id="PTHR43537">
    <property type="entry name" value="TRANSCRIPTIONAL REGULATOR, GNTR FAMILY"/>
    <property type="match status" value="1"/>
</dbReference>
<dbReference type="InterPro" id="IPR011711">
    <property type="entry name" value="GntR_C"/>
</dbReference>
<dbReference type="SUPFAM" id="SSF46785">
    <property type="entry name" value="Winged helix' DNA-binding domain"/>
    <property type="match status" value="1"/>
</dbReference>
<protein>
    <submittedName>
        <fullName evidence="5">GntR family transcriptional regulator</fullName>
    </submittedName>
</protein>
<evidence type="ECO:0000256" key="3">
    <source>
        <dbReference type="ARBA" id="ARBA00023163"/>
    </source>
</evidence>
<keyword evidence="1" id="KW-0805">Transcription regulation</keyword>
<keyword evidence="3" id="KW-0804">Transcription</keyword>
<dbReference type="Gene3D" id="1.10.10.10">
    <property type="entry name" value="Winged helix-like DNA-binding domain superfamily/Winged helix DNA-binding domain"/>
    <property type="match status" value="1"/>
</dbReference>
<reference evidence="5 6" key="2">
    <citation type="submission" date="2024-06" db="EMBL/GenBank/DDBJ databases">
        <title>Thioclava kandeliae sp. nov. from a rhizosphere soil sample of Kandelia candel in a mangrove.</title>
        <authorList>
            <person name="Mu T."/>
        </authorList>
    </citation>
    <scope>NUCLEOTIDE SEQUENCE [LARGE SCALE GENOMIC DNA]</scope>
    <source>
        <strain evidence="5 6">CPCC 100088</strain>
    </source>
</reference>
<accession>A0ABV1SLB6</accession>
<dbReference type="PANTHER" id="PTHR43537:SF24">
    <property type="entry name" value="GLUCONATE OPERON TRANSCRIPTIONAL REPRESSOR"/>
    <property type="match status" value="1"/>
</dbReference>
<dbReference type="Pfam" id="PF00392">
    <property type="entry name" value="GntR"/>
    <property type="match status" value="1"/>
</dbReference>